<evidence type="ECO:0000313" key="5">
    <source>
        <dbReference type="Proteomes" id="UP000295367"/>
    </source>
</evidence>
<feature type="region of interest" description="Disordered" evidence="3">
    <location>
        <begin position="1"/>
        <end position="100"/>
    </location>
</feature>
<keyword evidence="1" id="KW-0677">Repeat</keyword>
<dbReference type="OrthoDB" id="543713at2"/>
<reference evidence="4 5" key="1">
    <citation type="submission" date="2019-03" db="EMBL/GenBank/DDBJ databases">
        <title>Genomic Encyclopedia of Type Strains, Phase IV (KMG-IV): sequencing the most valuable type-strain genomes for metagenomic binning, comparative biology and taxonomic classification.</title>
        <authorList>
            <person name="Goeker M."/>
        </authorList>
    </citation>
    <scope>NUCLEOTIDE SEQUENCE [LARGE SCALE GENOMIC DNA]</scope>
    <source>
        <strain evidence="4 5">DSM 100309</strain>
    </source>
</reference>
<dbReference type="InterPro" id="IPR020990">
    <property type="entry name" value="CSOS2/2B"/>
</dbReference>
<feature type="compositionally biased region" description="Polar residues" evidence="3">
    <location>
        <begin position="722"/>
        <end position="734"/>
    </location>
</feature>
<feature type="region of interest" description="Disordered" evidence="3">
    <location>
        <begin position="558"/>
        <end position="626"/>
    </location>
</feature>
<accession>A0A4R3YC92</accession>
<feature type="compositionally biased region" description="Low complexity" evidence="3">
    <location>
        <begin position="66"/>
        <end position="83"/>
    </location>
</feature>
<feature type="compositionally biased region" description="Polar residues" evidence="3">
    <location>
        <begin position="582"/>
        <end position="607"/>
    </location>
</feature>
<dbReference type="AlphaFoldDB" id="A0A4R3YC92"/>
<name>A0A4R3YC92_9PROT</name>
<organism evidence="4 5">
    <name type="scientific">Sulfurirhabdus autotrophica</name>
    <dbReference type="NCBI Taxonomy" id="1706046"/>
    <lineage>
        <taxon>Bacteria</taxon>
        <taxon>Pseudomonadati</taxon>
        <taxon>Pseudomonadota</taxon>
        <taxon>Betaproteobacteria</taxon>
        <taxon>Nitrosomonadales</taxon>
        <taxon>Sulfuricellaceae</taxon>
        <taxon>Sulfurirhabdus</taxon>
    </lineage>
</organism>
<feature type="compositionally biased region" description="Polar residues" evidence="3">
    <location>
        <begin position="84"/>
        <end position="93"/>
    </location>
</feature>
<dbReference type="EMBL" id="SMCO01000002">
    <property type="protein sequence ID" value="TCV89600.1"/>
    <property type="molecule type" value="Genomic_DNA"/>
</dbReference>
<gene>
    <name evidence="4" type="ORF">EDC63_102118</name>
</gene>
<feature type="compositionally biased region" description="Polar residues" evidence="3">
    <location>
        <begin position="764"/>
        <end position="778"/>
    </location>
</feature>
<dbReference type="Pfam" id="PF12288">
    <property type="entry name" value="CsoS2_M"/>
    <property type="match status" value="1"/>
</dbReference>
<sequence>MSDPMANNTTTPRSSRAVALERRRALSQNGRTAIGAKPSAPARPATRPAMSTAAPITSTVETARPAQTAPAASLSATTSAATSGSVMNASGKSLSRARREAMSLGGKAALGSAKTASSIRTSAPATTMSASASLTANAGSDDQKSGCGCKSKDRAEEAEREQAIEEVCAIVDDEPTAVVGSVASAVRKLCQERRRALSSQGKKAVKSGKLNQRATAGLSGRDAARARRAEMCENGRGNDPACRPTGRVRTQVSPVKVEIGTTLSGTTVSGTQVERISKVTGVESGSCRAITGTEYIGAEQYGQLCDATPEAAPAKVSISNTSRGQRISGIDTDRSEKMTGSEFGACKNVTGTEYLSADKFESFCGTKPALTPSKVGIANTRAGLNVSGTEVGRSSKVTGDESGSCNCKLTGSQYAQDQNTSACRNGSSAPHKVSLMSTVKNREISGTDVAPGSMVTGGDRGACASVTGTESDGLAQYQACNREPAPAPEKIGVMRTWHEQQVSGTPVEHSSKVTGDEYGGCQPISGTEYIGPDQYTSFCDADRQAASRALMASRGAQASLSLSGARVESGGKVTGAGRGESQVLSGTPYSGSNQRVSQRGANSNPHPLTQRPVNVPREAAPAPQEQRVQGNFSIATPARSAQDSSISNITGTAYGAIGRITGPVNLATGLVSGTPEFRHQESTAPVVMAQVQLVEEARSRLTGDGREGGFAITGAAWRRNESVTGTEGNSTRRNPTMRGEQRGAVIGASQLKDRERPELPVSRITGSSGNDSKGSAITYSGGARG</sequence>
<evidence type="ECO:0000256" key="1">
    <source>
        <dbReference type="ARBA" id="ARBA00022737"/>
    </source>
</evidence>
<dbReference type="Proteomes" id="UP000295367">
    <property type="component" value="Unassembled WGS sequence"/>
</dbReference>
<keyword evidence="5" id="KW-1185">Reference proteome</keyword>
<proteinExistence type="inferred from homology"/>
<comment type="similarity">
    <text evidence="2">Belongs to the CsoS2 family.</text>
</comment>
<evidence type="ECO:0000256" key="2">
    <source>
        <dbReference type="ARBA" id="ARBA00024044"/>
    </source>
</evidence>
<protein>
    <submittedName>
        <fullName evidence="4">Carboxysome shell peptide</fullName>
    </submittedName>
</protein>
<dbReference type="GO" id="GO:0043886">
    <property type="term" value="F:structural constituent of carboxysome shell"/>
    <property type="evidence" value="ECO:0007669"/>
    <property type="project" value="InterPro"/>
</dbReference>
<feature type="compositionally biased region" description="Low complexity" evidence="3">
    <location>
        <begin position="36"/>
        <end position="55"/>
    </location>
</feature>
<evidence type="ECO:0000313" key="4">
    <source>
        <dbReference type="EMBL" id="TCV89600.1"/>
    </source>
</evidence>
<comment type="caution">
    <text evidence="4">The sequence shown here is derived from an EMBL/GenBank/DDBJ whole genome shotgun (WGS) entry which is preliminary data.</text>
</comment>
<feature type="region of interest" description="Disordered" evidence="3">
    <location>
        <begin position="721"/>
        <end position="785"/>
    </location>
</feature>
<feature type="compositionally biased region" description="Polar residues" evidence="3">
    <location>
        <begin position="1"/>
        <end position="14"/>
    </location>
</feature>
<feature type="region of interest" description="Disordered" evidence="3">
    <location>
        <begin position="200"/>
        <end position="226"/>
    </location>
</feature>
<evidence type="ECO:0000256" key="3">
    <source>
        <dbReference type="SAM" id="MobiDB-lite"/>
    </source>
</evidence>